<keyword evidence="2" id="KW-1185">Reference proteome</keyword>
<evidence type="ECO:0000313" key="1">
    <source>
        <dbReference type="EMBL" id="GFX86696.1"/>
    </source>
</evidence>
<accession>A0A8X6R1N4</accession>
<dbReference type="EMBL" id="BMAU01021013">
    <property type="protein sequence ID" value="GFX86696.1"/>
    <property type="molecule type" value="Genomic_DNA"/>
</dbReference>
<reference evidence="1" key="1">
    <citation type="submission" date="2020-08" db="EMBL/GenBank/DDBJ databases">
        <title>Multicomponent nature underlies the extraordinary mechanical properties of spider dragline silk.</title>
        <authorList>
            <person name="Kono N."/>
            <person name="Nakamura H."/>
            <person name="Mori M."/>
            <person name="Yoshida Y."/>
            <person name="Ohtoshi R."/>
            <person name="Malay A.D."/>
            <person name="Moran D.A.P."/>
            <person name="Tomita M."/>
            <person name="Numata K."/>
            <person name="Arakawa K."/>
        </authorList>
    </citation>
    <scope>NUCLEOTIDE SEQUENCE</scope>
</reference>
<comment type="caution">
    <text evidence="1">The sequence shown here is derived from an EMBL/GenBank/DDBJ whole genome shotgun (WGS) entry which is preliminary data.</text>
</comment>
<dbReference type="AlphaFoldDB" id="A0A8X6R1N4"/>
<gene>
    <name evidence="1" type="ORF">TNCV_1408941</name>
</gene>
<protein>
    <submittedName>
        <fullName evidence="1">Uncharacterized protein</fullName>
    </submittedName>
</protein>
<evidence type="ECO:0000313" key="2">
    <source>
        <dbReference type="Proteomes" id="UP000887159"/>
    </source>
</evidence>
<sequence>MVTDSQLEYHKTCHVEGQMHITSIKAQSPLIGVMGKFGDGAPAQVSHPRHITKVQKSTRSFTNSLRVAL</sequence>
<dbReference type="Proteomes" id="UP000887159">
    <property type="component" value="Unassembled WGS sequence"/>
</dbReference>
<name>A0A8X6R1N4_TRICX</name>
<organism evidence="1 2">
    <name type="scientific">Trichonephila clavipes</name>
    <name type="common">Golden silk orbweaver</name>
    <name type="synonym">Nephila clavipes</name>
    <dbReference type="NCBI Taxonomy" id="2585209"/>
    <lineage>
        <taxon>Eukaryota</taxon>
        <taxon>Metazoa</taxon>
        <taxon>Ecdysozoa</taxon>
        <taxon>Arthropoda</taxon>
        <taxon>Chelicerata</taxon>
        <taxon>Arachnida</taxon>
        <taxon>Araneae</taxon>
        <taxon>Araneomorphae</taxon>
        <taxon>Entelegynae</taxon>
        <taxon>Araneoidea</taxon>
        <taxon>Nephilidae</taxon>
        <taxon>Trichonephila</taxon>
    </lineage>
</organism>
<proteinExistence type="predicted"/>